<dbReference type="InterPro" id="IPR001732">
    <property type="entry name" value="UDP-Glc/GDP-Man_DH_N"/>
</dbReference>
<dbReference type="Gene3D" id="1.20.5.100">
    <property type="entry name" value="Cytochrome c1, transmembrane anchor, C-terminal"/>
    <property type="match status" value="1"/>
</dbReference>
<dbReference type="SMART" id="SM00984">
    <property type="entry name" value="UDPG_MGDP_dh_C"/>
    <property type="match status" value="1"/>
</dbReference>
<dbReference type="EC" id="1.1.1.22" evidence="3 7"/>
<dbReference type="NCBIfam" id="TIGR03026">
    <property type="entry name" value="NDP-sugDHase"/>
    <property type="match status" value="1"/>
</dbReference>
<dbReference type="PIRSF" id="PIRSF000124">
    <property type="entry name" value="UDPglc_GDPman_dh"/>
    <property type="match status" value="1"/>
</dbReference>
<dbReference type="InterPro" id="IPR028357">
    <property type="entry name" value="UDPglc_DH_bac"/>
</dbReference>
<evidence type="ECO:0000313" key="9">
    <source>
        <dbReference type="EMBL" id="MBP1966968.1"/>
    </source>
</evidence>
<comment type="catalytic activity">
    <reaction evidence="6 7">
        <text>UDP-alpha-D-glucose + 2 NAD(+) + H2O = UDP-alpha-D-glucuronate + 2 NADH + 3 H(+)</text>
        <dbReference type="Rhea" id="RHEA:23596"/>
        <dbReference type="ChEBI" id="CHEBI:15377"/>
        <dbReference type="ChEBI" id="CHEBI:15378"/>
        <dbReference type="ChEBI" id="CHEBI:57540"/>
        <dbReference type="ChEBI" id="CHEBI:57945"/>
        <dbReference type="ChEBI" id="CHEBI:58052"/>
        <dbReference type="ChEBI" id="CHEBI:58885"/>
        <dbReference type="EC" id="1.1.1.22"/>
    </reaction>
</comment>
<dbReference type="SUPFAM" id="SSF48179">
    <property type="entry name" value="6-phosphogluconate dehydrogenase C-terminal domain-like"/>
    <property type="match status" value="1"/>
</dbReference>
<evidence type="ECO:0000256" key="7">
    <source>
        <dbReference type="PIRNR" id="PIRNR000124"/>
    </source>
</evidence>
<dbReference type="PANTHER" id="PTHR43750:SF3">
    <property type="entry name" value="UDP-GLUCOSE 6-DEHYDROGENASE TUAD"/>
    <property type="match status" value="1"/>
</dbReference>
<dbReference type="SUPFAM" id="SSF52413">
    <property type="entry name" value="UDP-glucose/GDP-mannose dehydrogenase C-terminal domain"/>
    <property type="match status" value="1"/>
</dbReference>
<evidence type="ECO:0000256" key="2">
    <source>
        <dbReference type="ARBA" id="ARBA00006601"/>
    </source>
</evidence>
<dbReference type="Pfam" id="PF03720">
    <property type="entry name" value="UDPG_MGDP_dh_C"/>
    <property type="match status" value="1"/>
</dbReference>
<comment type="caution">
    <text evidence="9">The sequence shown here is derived from an EMBL/GenBank/DDBJ whole genome shotgun (WGS) entry which is preliminary data.</text>
</comment>
<organism evidence="9 10">
    <name type="scientific">Paenibacillus aceris</name>
    <dbReference type="NCBI Taxonomy" id="869555"/>
    <lineage>
        <taxon>Bacteria</taxon>
        <taxon>Bacillati</taxon>
        <taxon>Bacillota</taxon>
        <taxon>Bacilli</taxon>
        <taxon>Bacillales</taxon>
        <taxon>Paenibacillaceae</taxon>
        <taxon>Paenibacillus</taxon>
    </lineage>
</organism>
<dbReference type="InterPro" id="IPR014027">
    <property type="entry name" value="UDP-Glc/GDP-Man_DH_C"/>
</dbReference>
<feature type="domain" description="UDP-glucose/GDP-mannose dehydrogenase C-terminal" evidence="8">
    <location>
        <begin position="338"/>
        <end position="441"/>
    </location>
</feature>
<keyword evidence="10" id="KW-1185">Reference proteome</keyword>
<accession>A0ABS4I800</accession>
<evidence type="ECO:0000256" key="3">
    <source>
        <dbReference type="ARBA" id="ARBA00012954"/>
    </source>
</evidence>
<evidence type="ECO:0000256" key="1">
    <source>
        <dbReference type="ARBA" id="ARBA00004701"/>
    </source>
</evidence>
<dbReference type="Pfam" id="PF00984">
    <property type="entry name" value="UDPG_MGDP_dh"/>
    <property type="match status" value="1"/>
</dbReference>
<protein>
    <recommendedName>
        <fullName evidence="3 7">UDP-glucose 6-dehydrogenase</fullName>
        <ecNumber evidence="3 7">1.1.1.22</ecNumber>
    </recommendedName>
</protein>
<dbReference type="GO" id="GO:0003979">
    <property type="term" value="F:UDP-glucose 6-dehydrogenase activity"/>
    <property type="evidence" value="ECO:0007669"/>
    <property type="project" value="UniProtKB-EC"/>
</dbReference>
<reference evidence="9 10" key="1">
    <citation type="submission" date="2021-03" db="EMBL/GenBank/DDBJ databases">
        <title>Genomic Encyclopedia of Type Strains, Phase IV (KMG-IV): sequencing the most valuable type-strain genomes for metagenomic binning, comparative biology and taxonomic classification.</title>
        <authorList>
            <person name="Goeker M."/>
        </authorList>
    </citation>
    <scope>NUCLEOTIDE SEQUENCE [LARGE SCALE GENOMIC DNA]</scope>
    <source>
        <strain evidence="9 10">DSM 24950</strain>
    </source>
</reference>
<dbReference type="Proteomes" id="UP001519344">
    <property type="component" value="Unassembled WGS sequence"/>
</dbReference>
<evidence type="ECO:0000259" key="8">
    <source>
        <dbReference type="SMART" id="SM00984"/>
    </source>
</evidence>
<comment type="pathway">
    <text evidence="1">Nucleotide-sugar biosynthesis; UDP-alpha-D-glucuronate biosynthesis; UDP-alpha-D-glucuronate from UDP-alpha-D-glucose: step 1/1.</text>
</comment>
<name>A0ABS4I800_9BACL</name>
<dbReference type="InterPro" id="IPR036220">
    <property type="entry name" value="UDP-Glc/GDP-Man_DH_C_sf"/>
</dbReference>
<dbReference type="InterPro" id="IPR008927">
    <property type="entry name" value="6-PGluconate_DH-like_C_sf"/>
</dbReference>
<dbReference type="EMBL" id="JAGGKV010000027">
    <property type="protein sequence ID" value="MBP1966968.1"/>
    <property type="molecule type" value="Genomic_DNA"/>
</dbReference>
<evidence type="ECO:0000313" key="10">
    <source>
        <dbReference type="Proteomes" id="UP001519344"/>
    </source>
</evidence>
<dbReference type="PIRSF" id="PIRSF500134">
    <property type="entry name" value="UDPglc_DH_bac"/>
    <property type="match status" value="1"/>
</dbReference>
<keyword evidence="4 7" id="KW-0560">Oxidoreductase</keyword>
<dbReference type="PANTHER" id="PTHR43750">
    <property type="entry name" value="UDP-GLUCOSE 6-DEHYDROGENASE TUAD"/>
    <property type="match status" value="1"/>
</dbReference>
<evidence type="ECO:0000256" key="5">
    <source>
        <dbReference type="ARBA" id="ARBA00023027"/>
    </source>
</evidence>
<dbReference type="Gene3D" id="3.40.50.720">
    <property type="entry name" value="NAD(P)-binding Rossmann-like Domain"/>
    <property type="match status" value="2"/>
</dbReference>
<dbReference type="InterPro" id="IPR017476">
    <property type="entry name" value="UDP-Glc/GDP-Man"/>
</dbReference>
<dbReference type="RefSeq" id="WP_167068061.1">
    <property type="nucleotide sequence ID" value="NZ_JAAOZR010000094.1"/>
</dbReference>
<gene>
    <name evidence="9" type="ORF">J2Z65_006229</name>
</gene>
<keyword evidence="5 7" id="KW-0520">NAD</keyword>
<sequence>MKVVCVGSGYVGSVTGTAFAILGFPTIIIDMDGRKVKEINEGISPIYEPGLASCIEQMVNASRLSATQTYDCVYQADVVFIAVGTPSKPDGAVELKYVRSAAKSIGEHLNPSHFTVIVNKSTVPVGTSDLVASIIEEVSGLENNRHFAVVSNPEFLREGYAIEDVFFPERIIIGSGSPKAKKVMQSLYKPLLERTNYAELAEHLTFASNHAATKTVLFETDAKSAELIKYVSNAFLSVKISYINEVARLCDSLGANVNDVSFGMGLDTRIGNKFLQVSSGWSGSCFPKDTAEILSESQKYGSELTLVKAAIDSNISMHDYCIQKIQRSLTSLNSKNIAVLGLTFKPNTDDARHTQASYIIGKLLQLGANVSVHDPKGMSMFQQMNKGLQIRYCERPIDAVAGADALVLLTHWDEYRLMNWETVYKLMKNRYVLDTRNFLKKLNLSELGFAYEGLGLH</sequence>
<dbReference type="Pfam" id="PF03721">
    <property type="entry name" value="UDPG_MGDP_dh_N"/>
    <property type="match status" value="1"/>
</dbReference>
<dbReference type="SUPFAM" id="SSF51735">
    <property type="entry name" value="NAD(P)-binding Rossmann-fold domains"/>
    <property type="match status" value="1"/>
</dbReference>
<proteinExistence type="inferred from homology"/>
<evidence type="ECO:0000256" key="4">
    <source>
        <dbReference type="ARBA" id="ARBA00023002"/>
    </source>
</evidence>
<dbReference type="InterPro" id="IPR014026">
    <property type="entry name" value="UDP-Glc/GDP-Man_DH_dimer"/>
</dbReference>
<evidence type="ECO:0000256" key="6">
    <source>
        <dbReference type="ARBA" id="ARBA00047473"/>
    </source>
</evidence>
<dbReference type="InterPro" id="IPR036291">
    <property type="entry name" value="NAD(P)-bd_dom_sf"/>
</dbReference>
<comment type="similarity">
    <text evidence="2 7">Belongs to the UDP-glucose/GDP-mannose dehydrogenase family.</text>
</comment>